<reference evidence="1 2" key="1">
    <citation type="submission" date="2022-10" db="EMBL/GenBank/DDBJ databases">
        <title>The complete genomes of actinobacterial strains from the NBC collection.</title>
        <authorList>
            <person name="Joergensen T.S."/>
            <person name="Alvarez Arevalo M."/>
            <person name="Sterndorff E.B."/>
            <person name="Faurdal D."/>
            <person name="Vuksanovic O."/>
            <person name="Mourched A.-S."/>
            <person name="Charusanti P."/>
            <person name="Shaw S."/>
            <person name="Blin K."/>
            <person name="Weber T."/>
        </authorList>
    </citation>
    <scope>NUCLEOTIDE SEQUENCE [LARGE SCALE GENOMIC DNA]</scope>
    <source>
        <strain evidence="1 2">NBC_01413</strain>
    </source>
</reference>
<dbReference type="RefSeq" id="WP_405146959.1">
    <property type="nucleotide sequence ID" value="NZ_CP109527.1"/>
</dbReference>
<keyword evidence="2" id="KW-1185">Reference proteome</keyword>
<dbReference type="EMBL" id="CP109527">
    <property type="protein sequence ID" value="WTY34564.1"/>
    <property type="molecule type" value="Genomic_DNA"/>
</dbReference>
<name>A0ABZ1N3Q7_9NOCA</name>
<evidence type="ECO:0000313" key="1">
    <source>
        <dbReference type="EMBL" id="WTY34564.1"/>
    </source>
</evidence>
<protein>
    <submittedName>
        <fullName evidence="1">Uncharacterized protein</fullName>
    </submittedName>
</protein>
<gene>
    <name evidence="1" type="ORF">OG308_25035</name>
</gene>
<accession>A0ABZ1N3Q7</accession>
<dbReference type="Proteomes" id="UP001621418">
    <property type="component" value="Chromosome"/>
</dbReference>
<proteinExistence type="predicted"/>
<sequence>MWEWFLTDQPTPFLTEVSVLDPPDAAGRTLDPAVGEKLSTAQATQLADRHLRYLARPGAVVDYTIVTRDGPGLAVLVGGCPASEREVAPESEPFARQYERC</sequence>
<organism evidence="1 2">
    <name type="scientific">Nocardia salmonicida</name>
    <dbReference type="NCBI Taxonomy" id="53431"/>
    <lineage>
        <taxon>Bacteria</taxon>
        <taxon>Bacillati</taxon>
        <taxon>Actinomycetota</taxon>
        <taxon>Actinomycetes</taxon>
        <taxon>Mycobacteriales</taxon>
        <taxon>Nocardiaceae</taxon>
        <taxon>Nocardia</taxon>
    </lineage>
</organism>
<evidence type="ECO:0000313" key="2">
    <source>
        <dbReference type="Proteomes" id="UP001621418"/>
    </source>
</evidence>